<accession>A0ABM1KZ18</accession>
<dbReference type="Pfam" id="PF00003">
    <property type="entry name" value="7tm_3"/>
    <property type="match status" value="1"/>
</dbReference>
<dbReference type="InterPro" id="IPR001828">
    <property type="entry name" value="ANF_lig-bd_rcpt"/>
</dbReference>
<dbReference type="InterPro" id="IPR017979">
    <property type="entry name" value="GPCR_3_CS"/>
</dbReference>
<keyword evidence="5 11" id="KW-1133">Transmembrane helix</keyword>
<dbReference type="InterPro" id="IPR004073">
    <property type="entry name" value="GPCR_3_vmron_rcpt_2"/>
</dbReference>
<comment type="subcellular location">
    <subcellularLocation>
        <location evidence="1">Cell membrane</location>
        <topology evidence="1">Multi-pass membrane protein</topology>
    </subcellularLocation>
</comment>
<keyword evidence="13" id="KW-1185">Reference proteome</keyword>
<dbReference type="InterPro" id="IPR038550">
    <property type="entry name" value="GPCR_3_9-Cys_sf"/>
</dbReference>
<keyword evidence="2" id="KW-1003">Cell membrane</keyword>
<dbReference type="InterPro" id="IPR011500">
    <property type="entry name" value="GPCR_3_9-Cys_dom"/>
</dbReference>
<feature type="transmembrane region" description="Helical" evidence="11">
    <location>
        <begin position="470"/>
        <end position="492"/>
    </location>
</feature>
<dbReference type="PANTHER" id="PTHR24061">
    <property type="entry name" value="CALCIUM-SENSING RECEPTOR-RELATED"/>
    <property type="match status" value="1"/>
</dbReference>
<dbReference type="Gene3D" id="3.40.50.2300">
    <property type="match status" value="3"/>
</dbReference>
<feature type="transmembrane region" description="Helical" evidence="11">
    <location>
        <begin position="322"/>
        <end position="348"/>
    </location>
</feature>
<protein>
    <submittedName>
        <fullName evidence="14">Vomeronasal type-2 receptor 26-like</fullName>
    </submittedName>
</protein>
<dbReference type="InterPro" id="IPR000337">
    <property type="entry name" value="GPCR_3"/>
</dbReference>
<name>A0ABM1KZ18_GEKJA</name>
<feature type="transmembrane region" description="Helical" evidence="11">
    <location>
        <begin position="444"/>
        <end position="464"/>
    </location>
</feature>
<keyword evidence="4" id="KW-0732">Signal</keyword>
<dbReference type="Pfam" id="PF01094">
    <property type="entry name" value="ANF_receptor"/>
    <property type="match status" value="1"/>
</dbReference>
<dbReference type="GeneID" id="107120700"/>
<evidence type="ECO:0000259" key="12">
    <source>
        <dbReference type="PROSITE" id="PS50259"/>
    </source>
</evidence>
<evidence type="ECO:0000256" key="4">
    <source>
        <dbReference type="ARBA" id="ARBA00022729"/>
    </source>
</evidence>
<dbReference type="PRINTS" id="PR00248">
    <property type="entry name" value="GPCRMGR"/>
</dbReference>
<evidence type="ECO:0000256" key="7">
    <source>
        <dbReference type="ARBA" id="ARBA00023136"/>
    </source>
</evidence>
<keyword evidence="3 11" id="KW-0812">Transmembrane</keyword>
<evidence type="ECO:0000256" key="10">
    <source>
        <dbReference type="ARBA" id="ARBA00023224"/>
    </source>
</evidence>
<evidence type="ECO:0000256" key="3">
    <source>
        <dbReference type="ARBA" id="ARBA00022692"/>
    </source>
</evidence>
<evidence type="ECO:0000256" key="9">
    <source>
        <dbReference type="ARBA" id="ARBA00023180"/>
    </source>
</evidence>
<keyword evidence="8" id="KW-0675">Receptor</keyword>
<dbReference type="InterPro" id="IPR017978">
    <property type="entry name" value="GPCR_3_C"/>
</dbReference>
<evidence type="ECO:0000256" key="5">
    <source>
        <dbReference type="ARBA" id="ARBA00022989"/>
    </source>
</evidence>
<evidence type="ECO:0000256" key="2">
    <source>
        <dbReference type="ARBA" id="ARBA00022475"/>
    </source>
</evidence>
<feature type="transmembrane region" description="Helical" evidence="11">
    <location>
        <begin position="410"/>
        <end position="432"/>
    </location>
</feature>
<evidence type="ECO:0000256" key="6">
    <source>
        <dbReference type="ARBA" id="ARBA00023040"/>
    </source>
</evidence>
<feature type="non-terminal residue" evidence="14">
    <location>
        <position position="516"/>
    </location>
</feature>
<feature type="transmembrane region" description="Helical" evidence="11">
    <location>
        <begin position="290"/>
        <end position="310"/>
    </location>
</feature>
<dbReference type="Pfam" id="PF07562">
    <property type="entry name" value="NCD3G"/>
    <property type="match status" value="1"/>
</dbReference>
<evidence type="ECO:0000256" key="11">
    <source>
        <dbReference type="SAM" id="Phobius"/>
    </source>
</evidence>
<dbReference type="RefSeq" id="XP_015278955.1">
    <property type="nucleotide sequence ID" value="XM_015423469.1"/>
</dbReference>
<dbReference type="Gene3D" id="2.10.50.30">
    <property type="entry name" value="GPCR, family 3, nine cysteines domain"/>
    <property type="match status" value="1"/>
</dbReference>
<dbReference type="InterPro" id="IPR028082">
    <property type="entry name" value="Peripla_BP_I"/>
</dbReference>
<gene>
    <name evidence="14" type="primary">LOC107120700</name>
</gene>
<dbReference type="InterPro" id="IPR000068">
    <property type="entry name" value="GPCR_3_Ca_sens_rcpt-rel"/>
</dbReference>
<dbReference type="SUPFAM" id="SSF53822">
    <property type="entry name" value="Periplasmic binding protein-like I"/>
    <property type="match status" value="1"/>
</dbReference>
<feature type="domain" description="G-protein coupled receptors family 3 profile" evidence="12">
    <location>
        <begin position="252"/>
        <end position="514"/>
    </location>
</feature>
<keyword evidence="9" id="KW-0325">Glycoprotein</keyword>
<reference evidence="14" key="1">
    <citation type="submission" date="2025-08" db="UniProtKB">
        <authorList>
            <consortium name="RefSeq"/>
        </authorList>
    </citation>
    <scope>IDENTIFICATION</scope>
</reference>
<keyword evidence="7 11" id="KW-0472">Membrane</keyword>
<dbReference type="PANTHER" id="PTHR24061:SF599">
    <property type="entry name" value="G-PROTEIN COUPLED RECEPTORS FAMILY 3 PROFILE DOMAIN-CONTAINING PROTEIN"/>
    <property type="match status" value="1"/>
</dbReference>
<evidence type="ECO:0000256" key="8">
    <source>
        <dbReference type="ARBA" id="ARBA00023170"/>
    </source>
</evidence>
<evidence type="ECO:0000313" key="13">
    <source>
        <dbReference type="Proteomes" id="UP000694871"/>
    </source>
</evidence>
<sequence>MDLSGLRRIVEKNYQHVLALLLAIDEINANPQLLPNISLGYSIYENCFSSRMTYEATIDLLSTGHWMVPNFRCGRQDNPLAVIQGGDFHAFSQMATMLGIYKLPQNMLHPFLRGVLFNSTTTDEVRFNEDGELVANYDIVNLVTSSNQTARRMKVGRLETQASSGLELTIREEACTRPRSTCSESCKPGRSKVVPEGRLVCCYDCALCTEGTVALQADAKHCDECPEDQYANKERDQCLPKVTVYLSYREPLGITLAFFALLLSLSTCFVLGIFITYANTPIVKANNRDLSYILLVSLLLSFLSSFLFIGQPRKVTCLFRQTVFSTIFSVAVSSVLAKTLTVVLAFRATKPGNRRQLGKSMAIVIVLFCSIIQFGVCILWMGISPPFPELDMYSQGGQIIWQCNEGSVTIFYGTLGYMGFLGTISFIVAFLARKLPGAFNEAKFITFSMLVFCSIWVSFVPTYLSSKGKYMVAVQIFSILASSTGLLSCIFLPKCYVIILRPEMNTKECLMKKRGS</sequence>
<feature type="transmembrane region" description="Helical" evidence="11">
    <location>
        <begin position="360"/>
        <end position="383"/>
    </location>
</feature>
<feature type="transmembrane region" description="Helical" evidence="11">
    <location>
        <begin position="256"/>
        <end position="278"/>
    </location>
</feature>
<keyword evidence="6" id="KW-0297">G-protein coupled receptor</keyword>
<organism evidence="13 14">
    <name type="scientific">Gekko japonicus</name>
    <name type="common">Schlegel's Japanese gecko</name>
    <dbReference type="NCBI Taxonomy" id="146911"/>
    <lineage>
        <taxon>Eukaryota</taxon>
        <taxon>Metazoa</taxon>
        <taxon>Chordata</taxon>
        <taxon>Craniata</taxon>
        <taxon>Vertebrata</taxon>
        <taxon>Euteleostomi</taxon>
        <taxon>Lepidosauria</taxon>
        <taxon>Squamata</taxon>
        <taxon>Bifurcata</taxon>
        <taxon>Gekkota</taxon>
        <taxon>Gekkonidae</taxon>
        <taxon>Gekkoninae</taxon>
        <taxon>Gekko</taxon>
    </lineage>
</organism>
<evidence type="ECO:0000256" key="1">
    <source>
        <dbReference type="ARBA" id="ARBA00004651"/>
    </source>
</evidence>
<dbReference type="PROSITE" id="PS00981">
    <property type="entry name" value="G_PROTEIN_RECEP_F3_3"/>
    <property type="match status" value="1"/>
</dbReference>
<dbReference type="PROSITE" id="PS50259">
    <property type="entry name" value="G_PROTEIN_RECEP_F3_4"/>
    <property type="match status" value="1"/>
</dbReference>
<proteinExistence type="predicted"/>
<dbReference type="PRINTS" id="PR01535">
    <property type="entry name" value="VOMERONASL2R"/>
</dbReference>
<dbReference type="Proteomes" id="UP000694871">
    <property type="component" value="Unplaced"/>
</dbReference>
<evidence type="ECO:0000313" key="14">
    <source>
        <dbReference type="RefSeq" id="XP_015278955.1"/>
    </source>
</evidence>
<keyword evidence="10" id="KW-0807">Transducer</keyword>